<dbReference type="GO" id="GO:0005886">
    <property type="term" value="C:plasma membrane"/>
    <property type="evidence" value="ECO:0007669"/>
    <property type="project" value="TreeGrafter"/>
</dbReference>
<dbReference type="SUPFAM" id="SSF51569">
    <property type="entry name" value="Aldolase"/>
    <property type="match status" value="1"/>
</dbReference>
<dbReference type="InterPro" id="IPR013785">
    <property type="entry name" value="Aldolase_TIM"/>
</dbReference>
<comment type="pathway">
    <text evidence="1">Carbohydrate metabolism.</text>
</comment>
<dbReference type="PIRSF" id="PIRSF009264">
    <property type="entry name" value="TagBP_ald_AgaZ"/>
    <property type="match status" value="1"/>
</dbReference>
<dbReference type="RefSeq" id="WP_183374935.1">
    <property type="nucleotide sequence ID" value="NZ_JACHHD010000006.1"/>
</dbReference>
<evidence type="ECO:0000256" key="1">
    <source>
        <dbReference type="ARBA" id="ARBA00005007"/>
    </source>
</evidence>
<dbReference type="Gene3D" id="3.20.20.70">
    <property type="entry name" value="Aldolase class I"/>
    <property type="match status" value="1"/>
</dbReference>
<protein>
    <submittedName>
        <fullName evidence="2">D-tagatose-1,6-bisphosphate aldolase subunit GatZ/KbaZ</fullName>
    </submittedName>
</protein>
<sequence>MPKQNPLLNIIKRQKQGEAVGIYSCCSSNAFVIEAAIETAVKQNSCVLIESTANQVDQNGGYSGMTPKDFYAYCLSEAQKAGLPEDRIFLGGDHLGPLTVSNKPEAEAMEYAKTLVHDYVRAGFTKIHIDTSMKVADDDPNIRLSDETIARRGATLAKVCEEAYQELLEEKPDAIHPVYIVGSEVPIPGGAVSEDAGMQVTKPEDFKSTVSTFEKAFEEMGIQDAWKYVMAAVVQPGVEEKDAGCEEYDRERAKELMASIKDYNNLVFEGHSTDYQTKYKLKELIEDGVGILKVGPGLTYAAREGIFSLCMIEEELAKVYGFETSHFKDVLDEVMLENPGKWAPYYHGTEKEIAFKRQYSFSDRSRYYMPNPKVQKALDTLLSNLKEHPVSLPLLSQYMPIQYTAVREGKLENTPEALIKARVAYTIEEYTFASHQEKLVNE</sequence>
<gene>
    <name evidence="2" type="ORF">HNQ43_000761</name>
</gene>
<name>A0A7W8FWY1_9FIRM</name>
<dbReference type="PANTHER" id="PTHR32502:SF2">
    <property type="entry name" value="D-TAGATOSE-1,6-BISPHOSPHATE ALDOLASE SUBUNIT KBAZ"/>
    <property type="match status" value="1"/>
</dbReference>
<evidence type="ECO:0000313" key="3">
    <source>
        <dbReference type="Proteomes" id="UP000521313"/>
    </source>
</evidence>
<accession>A0A7W8FWY1</accession>
<dbReference type="InterPro" id="IPR012062">
    <property type="entry name" value="GatZ/KbaZ-like"/>
</dbReference>
<dbReference type="Pfam" id="PF08013">
    <property type="entry name" value="GatZ_KbaZ-like"/>
    <property type="match status" value="1"/>
</dbReference>
<dbReference type="EMBL" id="JACHHD010000006">
    <property type="protein sequence ID" value="MBB5184718.1"/>
    <property type="molecule type" value="Genomic_DNA"/>
</dbReference>
<evidence type="ECO:0000313" key="2">
    <source>
        <dbReference type="EMBL" id="MBB5184718.1"/>
    </source>
</evidence>
<dbReference type="GO" id="GO:0005975">
    <property type="term" value="P:carbohydrate metabolic process"/>
    <property type="evidence" value="ECO:0007669"/>
    <property type="project" value="InterPro"/>
</dbReference>
<dbReference type="PANTHER" id="PTHR32502">
    <property type="entry name" value="N-ACETYLGALACTOSAMINE PERMEASE II COMPONENT-RELATED"/>
    <property type="match status" value="1"/>
</dbReference>
<dbReference type="InterPro" id="IPR050303">
    <property type="entry name" value="GatZ_KbaZ_carbometab"/>
</dbReference>
<comment type="caution">
    <text evidence="2">The sequence shown here is derived from an EMBL/GenBank/DDBJ whole genome shotgun (WGS) entry which is preliminary data.</text>
</comment>
<dbReference type="Gene3D" id="1.10.400.20">
    <property type="entry name" value="putative tagatose 6-phosphate kinase domain like"/>
    <property type="match status" value="1"/>
</dbReference>
<organism evidence="2 3">
    <name type="scientific">Faecalicoccus acidiformans</name>
    <dbReference type="NCBI Taxonomy" id="915173"/>
    <lineage>
        <taxon>Bacteria</taxon>
        <taxon>Bacillati</taxon>
        <taxon>Bacillota</taxon>
        <taxon>Erysipelotrichia</taxon>
        <taxon>Erysipelotrichales</taxon>
        <taxon>Erysipelotrichaceae</taxon>
        <taxon>Faecalicoccus</taxon>
    </lineage>
</organism>
<dbReference type="Proteomes" id="UP000521313">
    <property type="component" value="Unassembled WGS sequence"/>
</dbReference>
<proteinExistence type="predicted"/>
<dbReference type="AlphaFoldDB" id="A0A7W8FWY1"/>
<reference evidence="2 3" key="1">
    <citation type="submission" date="2020-08" db="EMBL/GenBank/DDBJ databases">
        <title>Genomic Encyclopedia of Type Strains, Phase IV (KMG-IV): sequencing the most valuable type-strain genomes for metagenomic binning, comparative biology and taxonomic classification.</title>
        <authorList>
            <person name="Goeker M."/>
        </authorList>
    </citation>
    <scope>NUCLEOTIDE SEQUENCE [LARGE SCALE GENOMIC DNA]</scope>
    <source>
        <strain evidence="2 3">DSM 26963</strain>
    </source>
</reference>
<dbReference type="GO" id="GO:0009401">
    <property type="term" value="P:phosphoenolpyruvate-dependent sugar phosphotransferase system"/>
    <property type="evidence" value="ECO:0007669"/>
    <property type="project" value="TreeGrafter"/>
</dbReference>